<dbReference type="Proteomes" id="UP001162501">
    <property type="component" value="Chromosome 18"/>
</dbReference>
<evidence type="ECO:0000313" key="1">
    <source>
        <dbReference type="EMBL" id="CAM9800563.1"/>
    </source>
</evidence>
<name>A0AC59YLW6_RANTA</name>
<dbReference type="EMBL" id="OX596102">
    <property type="protein sequence ID" value="CAM9800563.1"/>
    <property type="molecule type" value="Genomic_DNA"/>
</dbReference>
<reference evidence="1" key="2">
    <citation type="submission" date="2025-03" db="EMBL/GenBank/DDBJ databases">
        <authorList>
            <consortium name="ELIXIR-Norway"/>
            <consortium name="Elixir Norway"/>
        </authorList>
    </citation>
    <scope>NUCLEOTIDE SEQUENCE</scope>
</reference>
<evidence type="ECO:0000313" key="2">
    <source>
        <dbReference type="Proteomes" id="UP001162501"/>
    </source>
</evidence>
<protein>
    <submittedName>
        <fullName evidence="1">Uncharacterized protein</fullName>
    </submittedName>
</protein>
<organism evidence="1 2">
    <name type="scientific">Rangifer tarandus platyrhynchus</name>
    <name type="common">Svalbard reindeer</name>
    <dbReference type="NCBI Taxonomy" id="3082113"/>
    <lineage>
        <taxon>Eukaryota</taxon>
        <taxon>Metazoa</taxon>
        <taxon>Chordata</taxon>
        <taxon>Craniata</taxon>
        <taxon>Vertebrata</taxon>
        <taxon>Euteleostomi</taxon>
        <taxon>Mammalia</taxon>
        <taxon>Eutheria</taxon>
        <taxon>Laurasiatheria</taxon>
        <taxon>Artiodactyla</taxon>
        <taxon>Ruminantia</taxon>
        <taxon>Pecora</taxon>
        <taxon>Cervidae</taxon>
        <taxon>Odocoileinae</taxon>
        <taxon>Rangifer</taxon>
    </lineage>
</organism>
<proteinExistence type="predicted"/>
<reference evidence="1" key="1">
    <citation type="submission" date="2023-05" db="EMBL/GenBank/DDBJ databases">
        <authorList>
            <consortium name="ELIXIR-Norway"/>
        </authorList>
    </citation>
    <scope>NUCLEOTIDE SEQUENCE</scope>
</reference>
<sequence length="154" mass="16818">MAFSTWKALLGPSWFLVSQGFACSVIHSVNGQVGGARKKDHGDQDQEGSRPVPWSEHGECWSRRCESLQGSSVRGRRGLRGWTPGFLASCSKGPQNKPAPTSTRQANCTKTEIPPYRGHNTSQSEENEKKTCSRDPGMSSPFPRPEAPPPVPVQ</sequence>
<accession>A0AC59YLW6</accession>
<gene>
    <name evidence="1" type="ORF">MRATA1EN22A_LOCUS7632</name>
</gene>